<gene>
    <name evidence="1" type="ORF">BV25DRAFT_1830575</name>
</gene>
<reference evidence="1" key="2">
    <citation type="journal article" date="2022" name="New Phytol.">
        <title>Evolutionary transition to the ectomycorrhizal habit in the genomes of a hyperdiverse lineage of mushroom-forming fungi.</title>
        <authorList>
            <person name="Looney B."/>
            <person name="Miyauchi S."/>
            <person name="Morin E."/>
            <person name="Drula E."/>
            <person name="Courty P.E."/>
            <person name="Kohler A."/>
            <person name="Kuo A."/>
            <person name="LaButti K."/>
            <person name="Pangilinan J."/>
            <person name="Lipzen A."/>
            <person name="Riley R."/>
            <person name="Andreopoulos W."/>
            <person name="He G."/>
            <person name="Johnson J."/>
            <person name="Nolan M."/>
            <person name="Tritt A."/>
            <person name="Barry K.W."/>
            <person name="Grigoriev I.V."/>
            <person name="Nagy L.G."/>
            <person name="Hibbett D."/>
            <person name="Henrissat B."/>
            <person name="Matheny P.B."/>
            <person name="Labbe J."/>
            <person name="Martin F.M."/>
        </authorList>
    </citation>
    <scope>NUCLEOTIDE SEQUENCE</scope>
    <source>
        <strain evidence="1">HHB10654</strain>
    </source>
</reference>
<dbReference type="Proteomes" id="UP000814140">
    <property type="component" value="Unassembled WGS sequence"/>
</dbReference>
<proteinExistence type="predicted"/>
<organism evidence="1 2">
    <name type="scientific">Artomyces pyxidatus</name>
    <dbReference type="NCBI Taxonomy" id="48021"/>
    <lineage>
        <taxon>Eukaryota</taxon>
        <taxon>Fungi</taxon>
        <taxon>Dikarya</taxon>
        <taxon>Basidiomycota</taxon>
        <taxon>Agaricomycotina</taxon>
        <taxon>Agaricomycetes</taxon>
        <taxon>Russulales</taxon>
        <taxon>Auriscalpiaceae</taxon>
        <taxon>Artomyces</taxon>
    </lineage>
</organism>
<evidence type="ECO:0000313" key="2">
    <source>
        <dbReference type="Proteomes" id="UP000814140"/>
    </source>
</evidence>
<comment type="caution">
    <text evidence="1">The sequence shown here is derived from an EMBL/GenBank/DDBJ whole genome shotgun (WGS) entry which is preliminary data.</text>
</comment>
<accession>A0ACB8SNG9</accession>
<dbReference type="EMBL" id="MU277240">
    <property type="protein sequence ID" value="KAI0058018.1"/>
    <property type="molecule type" value="Genomic_DNA"/>
</dbReference>
<evidence type="ECO:0000313" key="1">
    <source>
        <dbReference type="EMBL" id="KAI0058018.1"/>
    </source>
</evidence>
<keyword evidence="2" id="KW-1185">Reference proteome</keyword>
<reference evidence="1" key="1">
    <citation type="submission" date="2021-03" db="EMBL/GenBank/DDBJ databases">
        <authorList>
            <consortium name="DOE Joint Genome Institute"/>
            <person name="Ahrendt S."/>
            <person name="Looney B.P."/>
            <person name="Miyauchi S."/>
            <person name="Morin E."/>
            <person name="Drula E."/>
            <person name="Courty P.E."/>
            <person name="Chicoki N."/>
            <person name="Fauchery L."/>
            <person name="Kohler A."/>
            <person name="Kuo A."/>
            <person name="Labutti K."/>
            <person name="Pangilinan J."/>
            <person name="Lipzen A."/>
            <person name="Riley R."/>
            <person name="Andreopoulos W."/>
            <person name="He G."/>
            <person name="Johnson J."/>
            <person name="Barry K.W."/>
            <person name="Grigoriev I.V."/>
            <person name="Nagy L."/>
            <person name="Hibbett D."/>
            <person name="Henrissat B."/>
            <person name="Matheny P.B."/>
            <person name="Labbe J."/>
            <person name="Martin F."/>
        </authorList>
    </citation>
    <scope>NUCLEOTIDE SEQUENCE</scope>
    <source>
        <strain evidence="1">HHB10654</strain>
    </source>
</reference>
<name>A0ACB8SNG9_9AGAM</name>
<sequence>MSSSQDRARCFAQQPLHEIPRYLFPSQKSIYLPPLLHYGWTTTLTELMDKITKICPEELRYFREKPGVSAAMTLATRAPIVALLAHIGVPDDKRIAYTPFEDSQGKVYAGITAGNNYSGVAMEGLSKLDEFFGKGELGKYYLDMRQWKWAIEPFKSNASSGMLLGSTPAHSTHEFLGGEAGGFEDREKTPTPASPSS</sequence>
<protein>
    <submittedName>
        <fullName evidence="1">Uncharacterized protein</fullName>
    </submittedName>
</protein>